<evidence type="ECO:0000256" key="1">
    <source>
        <dbReference type="SAM" id="MobiDB-lite"/>
    </source>
</evidence>
<sequence>MAKFSNEYEGWSSGVGAWKRSYGSGLHIAIRKGHVFHTFTNISGGHELRTKIWTDFPLFNMLQAFKENRVKELLGQVNPDIALFQETKREFCDRRFVGSVWKVRKQEWAVLPACGTWERAGIGRESDSRTFNNENLKERGIGRVVKRREGLDWSPISTESVERLDQPFLEEEIHNVVFQLNKEKVPRSDGYTIALHQECWDVVKEDLLNVFSKFHNNEIINQSINATFIALVLKKSLSRRTLDFRPISLVTNLYKIITKNRTGDRTGKVTGSRFTGRTGGRTAIEPVTS</sequence>
<dbReference type="AlphaFoldDB" id="A0A438I0I2"/>
<dbReference type="PANTHER" id="PTHR46890">
    <property type="entry name" value="NON-LTR RETROLELEMENT REVERSE TRANSCRIPTASE-LIKE PROTEIN-RELATED"/>
    <property type="match status" value="1"/>
</dbReference>
<dbReference type="EMBL" id="QGNW01000156">
    <property type="protein sequence ID" value="RVW90228.1"/>
    <property type="molecule type" value="Genomic_DNA"/>
</dbReference>
<evidence type="ECO:0008006" key="4">
    <source>
        <dbReference type="Google" id="ProtNLM"/>
    </source>
</evidence>
<reference evidence="2 3" key="1">
    <citation type="journal article" date="2018" name="PLoS Genet.">
        <title>Population sequencing reveals clonal diversity and ancestral inbreeding in the grapevine cultivar Chardonnay.</title>
        <authorList>
            <person name="Roach M.J."/>
            <person name="Johnson D.L."/>
            <person name="Bohlmann J."/>
            <person name="van Vuuren H.J."/>
            <person name="Jones S.J."/>
            <person name="Pretorius I.S."/>
            <person name="Schmidt S.A."/>
            <person name="Borneman A.R."/>
        </authorList>
    </citation>
    <scope>NUCLEOTIDE SEQUENCE [LARGE SCALE GENOMIC DNA]</scope>
    <source>
        <strain evidence="3">cv. Chardonnay</strain>
        <tissue evidence="2">Leaf</tissue>
    </source>
</reference>
<dbReference type="PANTHER" id="PTHR46890:SF48">
    <property type="entry name" value="RNA-DIRECTED DNA POLYMERASE"/>
    <property type="match status" value="1"/>
</dbReference>
<organism evidence="2 3">
    <name type="scientific">Vitis vinifera</name>
    <name type="common">Grape</name>
    <dbReference type="NCBI Taxonomy" id="29760"/>
    <lineage>
        <taxon>Eukaryota</taxon>
        <taxon>Viridiplantae</taxon>
        <taxon>Streptophyta</taxon>
        <taxon>Embryophyta</taxon>
        <taxon>Tracheophyta</taxon>
        <taxon>Spermatophyta</taxon>
        <taxon>Magnoliopsida</taxon>
        <taxon>eudicotyledons</taxon>
        <taxon>Gunneridae</taxon>
        <taxon>Pentapetalae</taxon>
        <taxon>rosids</taxon>
        <taxon>Vitales</taxon>
        <taxon>Vitaceae</taxon>
        <taxon>Viteae</taxon>
        <taxon>Vitis</taxon>
    </lineage>
</organism>
<dbReference type="Proteomes" id="UP000288805">
    <property type="component" value="Unassembled WGS sequence"/>
</dbReference>
<gene>
    <name evidence="2" type="ORF">CK203_036785</name>
</gene>
<evidence type="ECO:0000313" key="3">
    <source>
        <dbReference type="Proteomes" id="UP000288805"/>
    </source>
</evidence>
<dbReference type="InterPro" id="IPR052343">
    <property type="entry name" value="Retrotransposon-Effector_Assoc"/>
</dbReference>
<name>A0A438I0I2_VITVI</name>
<evidence type="ECO:0000313" key="2">
    <source>
        <dbReference type="EMBL" id="RVW90228.1"/>
    </source>
</evidence>
<feature type="compositionally biased region" description="Low complexity" evidence="1">
    <location>
        <begin position="270"/>
        <end position="282"/>
    </location>
</feature>
<proteinExistence type="predicted"/>
<feature type="region of interest" description="Disordered" evidence="1">
    <location>
        <begin position="267"/>
        <end position="289"/>
    </location>
</feature>
<accession>A0A438I0I2</accession>
<protein>
    <recommendedName>
        <fullName evidence="4">Endonuclease/exonuclease/phosphatase domain-containing protein</fullName>
    </recommendedName>
</protein>
<comment type="caution">
    <text evidence="2">The sequence shown here is derived from an EMBL/GenBank/DDBJ whole genome shotgun (WGS) entry which is preliminary data.</text>
</comment>